<dbReference type="CTD" id="92255"/>
<keyword evidence="3 8" id="KW-0812">Transmembrane</keyword>
<evidence type="ECO:0000256" key="4">
    <source>
        <dbReference type="ARBA" id="ARBA00022989"/>
    </source>
</evidence>
<dbReference type="RefSeq" id="XP_022087864.1">
    <property type="nucleotide sequence ID" value="XM_022232172.1"/>
</dbReference>
<feature type="transmembrane region" description="Helical" evidence="8">
    <location>
        <begin position="418"/>
        <end position="440"/>
    </location>
</feature>
<dbReference type="GO" id="GO:0016020">
    <property type="term" value="C:membrane"/>
    <property type="evidence" value="ECO:0007669"/>
    <property type="project" value="UniProtKB-SubCell"/>
</dbReference>
<dbReference type="PANTHER" id="PTHR21355">
    <property type="entry name" value="G-PROTEIN COUPLED RECEPTOR-ASSOCIATED PROTEIN LMBRD2"/>
    <property type="match status" value="1"/>
</dbReference>
<dbReference type="Pfam" id="PF04791">
    <property type="entry name" value="LMBR1"/>
    <property type="match status" value="1"/>
</dbReference>
<proteinExistence type="inferred from homology"/>
<dbReference type="Proteomes" id="UP000694845">
    <property type="component" value="Unplaced"/>
</dbReference>
<evidence type="ECO:0000256" key="2">
    <source>
        <dbReference type="ARBA" id="ARBA00010487"/>
    </source>
</evidence>
<feature type="transmembrane region" description="Helical" evidence="8">
    <location>
        <begin position="561"/>
        <end position="580"/>
    </location>
</feature>
<feature type="compositionally biased region" description="Basic and acidic residues" evidence="7">
    <location>
        <begin position="676"/>
        <end position="692"/>
    </location>
</feature>
<feature type="transmembrane region" description="Helical" evidence="8">
    <location>
        <begin position="391"/>
        <end position="412"/>
    </location>
</feature>
<dbReference type="InterPro" id="IPR051584">
    <property type="entry name" value="GPCR-associated_LMBR1"/>
</dbReference>
<dbReference type="RefSeq" id="XP_022087865.1">
    <property type="nucleotide sequence ID" value="XM_022232173.1"/>
</dbReference>
<feature type="transmembrane region" description="Helical" evidence="8">
    <location>
        <begin position="184"/>
        <end position="202"/>
    </location>
</feature>
<feature type="transmembrane region" description="Helical" evidence="8">
    <location>
        <begin position="461"/>
        <end position="482"/>
    </location>
</feature>
<comment type="subcellular location">
    <subcellularLocation>
        <location evidence="1">Membrane</location>
        <topology evidence="1">Multi-pass membrane protein</topology>
    </subcellularLocation>
</comment>
<dbReference type="OMA" id="QLERICY"/>
<evidence type="ECO:0000256" key="7">
    <source>
        <dbReference type="SAM" id="MobiDB-lite"/>
    </source>
</evidence>
<evidence type="ECO:0000313" key="9">
    <source>
        <dbReference type="Proteomes" id="UP000694845"/>
    </source>
</evidence>
<feature type="transmembrane region" description="Helical" evidence="8">
    <location>
        <begin position="32"/>
        <end position="52"/>
    </location>
</feature>
<evidence type="ECO:0000313" key="11">
    <source>
        <dbReference type="RefSeq" id="XP_022087865.1"/>
    </source>
</evidence>
<evidence type="ECO:0000256" key="6">
    <source>
        <dbReference type="SAM" id="Coils"/>
    </source>
</evidence>
<reference evidence="10 11" key="1">
    <citation type="submission" date="2025-04" db="UniProtKB">
        <authorList>
            <consortium name="RefSeq"/>
        </authorList>
    </citation>
    <scope>IDENTIFICATION</scope>
</reference>
<gene>
    <name evidence="10 11" type="primary">LOC110977754</name>
</gene>
<dbReference type="PANTHER" id="PTHR21355:SF0">
    <property type="entry name" value="G-PROTEIN COUPLED RECEPTOR-ASSOCIATED PROTEIN LMBRD2"/>
    <property type="match status" value="1"/>
</dbReference>
<feature type="region of interest" description="Disordered" evidence="7">
    <location>
        <begin position="621"/>
        <end position="749"/>
    </location>
</feature>
<keyword evidence="9" id="KW-1185">Reference proteome</keyword>
<dbReference type="InterPro" id="IPR006876">
    <property type="entry name" value="LMBR1-like_membr_prot"/>
</dbReference>
<evidence type="ECO:0000256" key="5">
    <source>
        <dbReference type="ARBA" id="ARBA00023136"/>
    </source>
</evidence>
<evidence type="ECO:0000256" key="1">
    <source>
        <dbReference type="ARBA" id="ARBA00004141"/>
    </source>
</evidence>
<evidence type="ECO:0000256" key="8">
    <source>
        <dbReference type="SAM" id="Phobius"/>
    </source>
</evidence>
<feature type="transmembrane region" description="Helical" evidence="8">
    <location>
        <begin position="142"/>
        <end position="164"/>
    </location>
</feature>
<sequence>MSVGPLIGEIACVFLLSVYLLHKYGDWRKQHVLVTVTTFVSWYFSFIIIFMIPLDVSTTFYRQCKESTQKPPTTFQSTTLSTVGLPHPLNMTVETALVNTTKTDPVKNTMTSRMAREAPDDNGEVTCEKPWSYIPKDILPDIWLIVYWTTFILTWVIMPLMKSYANAGDFTIRGKLKTAIIENAIWYGSYLLIFGVLLIYVAANPNLPLDGTKLQVICITASNTWGLFLLVLLLGYGLVEVPRQFWAQSRKGYLLNYTYFQIAKLSTERSEATEELEDLLEDIRQASDAVRYNHPIRKHVNTIISKCPENFQESLTKHLDDFKDYSDNKPQIPSEKELVRLHRKLIFASLAKRRTDTQWDMLMEKACHLEDIQSNENNHTRKFKHSFDPKYSFLASYICSPTVEWYWFVWLMPSMLKVIAILLLLFSLMVVWSEVTFFSIEPELSLFAIFIGAAARDYNYLCIELLSCLIIAYLCWCAYYTVFKVRVFNYYYLAPHHQTDENSLLFCGTMLCRLTPSLCLNFLGLIHLDGHVTGKEDMIETSYTSIMGRHMDVLPFMEAGFYIYYPITVVLLCIATYFHLGSRCLSFLGFQQFVGDEDMTTDLMNEGLQLVKRERRNRQRQIDGELRRKNFREQFPSRENGSGPVSGNRFGPKPRGSDSDTSRHSTGSLTTKAKYSRREPEDSRVELLRDSEPIDYNEESAAEFTDSLPDYSRRHSSGRSTSGYSSDTAAGRSTGLGKPRGAKGIFDDV</sequence>
<feature type="transmembrane region" description="Helical" evidence="8">
    <location>
        <begin position="214"/>
        <end position="239"/>
    </location>
</feature>
<evidence type="ECO:0000256" key="3">
    <source>
        <dbReference type="ARBA" id="ARBA00022692"/>
    </source>
</evidence>
<dbReference type="AlphaFoldDB" id="A0A8B7Y693"/>
<feature type="transmembrane region" description="Helical" evidence="8">
    <location>
        <begin position="6"/>
        <end position="25"/>
    </location>
</feature>
<organism evidence="9 11">
    <name type="scientific">Acanthaster planci</name>
    <name type="common">Crown-of-thorns starfish</name>
    <dbReference type="NCBI Taxonomy" id="133434"/>
    <lineage>
        <taxon>Eukaryota</taxon>
        <taxon>Metazoa</taxon>
        <taxon>Echinodermata</taxon>
        <taxon>Eleutherozoa</taxon>
        <taxon>Asterozoa</taxon>
        <taxon>Asteroidea</taxon>
        <taxon>Valvatacea</taxon>
        <taxon>Valvatida</taxon>
        <taxon>Acanthasteridae</taxon>
        <taxon>Acanthaster</taxon>
    </lineage>
</organism>
<dbReference type="GeneID" id="110977754"/>
<dbReference type="KEGG" id="aplc:110977754"/>
<comment type="similarity">
    <text evidence="2">Belongs to the LIMR family.</text>
</comment>
<feature type="compositionally biased region" description="Basic and acidic residues" evidence="7">
    <location>
        <begin position="621"/>
        <end position="636"/>
    </location>
</feature>
<accession>A0A8B7Y693</accession>
<keyword evidence="6" id="KW-0175">Coiled coil</keyword>
<dbReference type="OrthoDB" id="203099at2759"/>
<keyword evidence="4 8" id="KW-1133">Transmembrane helix</keyword>
<evidence type="ECO:0000313" key="10">
    <source>
        <dbReference type="RefSeq" id="XP_022087864.1"/>
    </source>
</evidence>
<name>A0A8B7Y693_ACAPL</name>
<feature type="coiled-coil region" evidence="6">
    <location>
        <begin position="262"/>
        <end position="289"/>
    </location>
</feature>
<protein>
    <submittedName>
        <fullName evidence="10 11">LMBR1 domain-containing protein 2-like</fullName>
    </submittedName>
</protein>
<keyword evidence="5 8" id="KW-0472">Membrane</keyword>
<feature type="compositionally biased region" description="Polar residues" evidence="7">
    <location>
        <begin position="664"/>
        <end position="673"/>
    </location>
</feature>